<dbReference type="InterPro" id="IPR001128">
    <property type="entry name" value="Cyt_P450"/>
</dbReference>
<keyword evidence="7" id="KW-0256">Endoplasmic reticulum</keyword>
<dbReference type="PRINTS" id="PR00463">
    <property type="entry name" value="EP450I"/>
</dbReference>
<dbReference type="EMBL" id="JAVRBK010000007">
    <property type="protein sequence ID" value="KAK5641167.1"/>
    <property type="molecule type" value="Genomic_DNA"/>
</dbReference>
<reference evidence="15 16" key="1">
    <citation type="journal article" date="2024" name="Insects">
        <title>An Improved Chromosome-Level Genome Assembly of the Firefly Pyrocoelia pectoralis.</title>
        <authorList>
            <person name="Fu X."/>
            <person name="Meyer-Rochow V.B."/>
            <person name="Ballantyne L."/>
            <person name="Zhu X."/>
        </authorList>
    </citation>
    <scope>NUCLEOTIDE SEQUENCE [LARGE SCALE GENOMIC DNA]</scope>
    <source>
        <strain evidence="15">XCY_ONT2</strain>
    </source>
</reference>
<dbReference type="SUPFAM" id="SSF48264">
    <property type="entry name" value="Cytochrome P450"/>
    <property type="match status" value="1"/>
</dbReference>
<evidence type="ECO:0000256" key="2">
    <source>
        <dbReference type="ARBA" id="ARBA00004174"/>
    </source>
</evidence>
<dbReference type="PANTHER" id="PTHR24292:SF100">
    <property type="entry name" value="CYTOCHROME P450 6A16, ISOFORM B-RELATED"/>
    <property type="match status" value="1"/>
</dbReference>
<keyword evidence="9 14" id="KW-0560">Oxidoreductase</keyword>
<protein>
    <recommendedName>
        <fullName evidence="17">Cytochrome P450</fullName>
    </recommendedName>
</protein>
<dbReference type="CDD" id="cd11056">
    <property type="entry name" value="CYP6-like"/>
    <property type="match status" value="1"/>
</dbReference>
<dbReference type="InterPro" id="IPR002401">
    <property type="entry name" value="Cyt_P450_E_grp-I"/>
</dbReference>
<evidence type="ECO:0000256" key="3">
    <source>
        <dbReference type="ARBA" id="ARBA00004406"/>
    </source>
</evidence>
<evidence type="ECO:0008006" key="17">
    <source>
        <dbReference type="Google" id="ProtNLM"/>
    </source>
</evidence>
<dbReference type="GO" id="GO:0004497">
    <property type="term" value="F:monooxygenase activity"/>
    <property type="evidence" value="ECO:0007669"/>
    <property type="project" value="UniProtKB-KW"/>
</dbReference>
<evidence type="ECO:0000256" key="10">
    <source>
        <dbReference type="ARBA" id="ARBA00023004"/>
    </source>
</evidence>
<evidence type="ECO:0000256" key="14">
    <source>
        <dbReference type="RuleBase" id="RU000461"/>
    </source>
</evidence>
<keyword evidence="11 14" id="KW-0503">Monooxygenase</keyword>
<dbReference type="InterPro" id="IPR017972">
    <property type="entry name" value="Cyt_P450_CS"/>
</dbReference>
<evidence type="ECO:0000313" key="15">
    <source>
        <dbReference type="EMBL" id="KAK5641167.1"/>
    </source>
</evidence>
<evidence type="ECO:0000256" key="4">
    <source>
        <dbReference type="ARBA" id="ARBA00010617"/>
    </source>
</evidence>
<evidence type="ECO:0000256" key="13">
    <source>
        <dbReference type="PIRSR" id="PIRSR602401-1"/>
    </source>
</evidence>
<evidence type="ECO:0000256" key="11">
    <source>
        <dbReference type="ARBA" id="ARBA00023033"/>
    </source>
</evidence>
<sequence length="502" mass="58546">MFTEFAVILLAFVVLMTTYVQRLYSHWEKKGVPYTPPHFPFGNAEPPFKRKYFFGELIKKFYQSFKERGAKHAGIYIFTSPNYLPIDREIIKNIMLKDFNHFVDRGFYHNEKHDPLSAHLFAIGGKKWRNLRTKLTPTFTSGKMKMMFGTLVDCTHQMEQSINSFCTAEESLDIKDVLARFTTDVIGSCAFGLECNSFKSNDATFRTHGRKIFASRGKIDMLKLVFSTVRPELARKFGMVLFPPDSTSFFFNVVRDTVKYRRENNVRRNDMLQILMELEHSDDKSDENSLTIEEIAAQAFVFFLAGFETSSTTMTFCLYELATNLDLQQKVRDEINHVLEKYGGKITYEAIMEMKYMTQVIDETLRKYPPISFITRKCVKDYVVPDYDVKIDKGTMVQIPVLGLHRDPEYFKNPEEFDPERFSDENKHNILPFTYMPFGEGPRLCIGMRFGMMQTKVGLTCLLRNYLFSVSSKTQRPLKWDQYTVILTTQNPIWLDVKKLDT</sequence>
<dbReference type="InterPro" id="IPR050476">
    <property type="entry name" value="Insect_CytP450_Detox"/>
</dbReference>
<evidence type="ECO:0000256" key="1">
    <source>
        <dbReference type="ARBA" id="ARBA00001971"/>
    </source>
</evidence>
<keyword evidence="8" id="KW-0492">Microsome</keyword>
<dbReference type="Gene3D" id="1.10.630.10">
    <property type="entry name" value="Cytochrome P450"/>
    <property type="match status" value="1"/>
</dbReference>
<dbReference type="PANTHER" id="PTHR24292">
    <property type="entry name" value="CYTOCHROME P450"/>
    <property type="match status" value="1"/>
</dbReference>
<dbReference type="Proteomes" id="UP001329430">
    <property type="component" value="Chromosome 7"/>
</dbReference>
<name>A0AAN7ZG35_9COLE</name>
<comment type="subcellular location">
    <subcellularLocation>
        <location evidence="3">Endoplasmic reticulum membrane</location>
        <topology evidence="3">Peripheral membrane protein</topology>
    </subcellularLocation>
    <subcellularLocation>
        <location evidence="2">Microsome membrane</location>
        <topology evidence="2">Peripheral membrane protein</topology>
    </subcellularLocation>
</comment>
<organism evidence="15 16">
    <name type="scientific">Pyrocoelia pectoralis</name>
    <dbReference type="NCBI Taxonomy" id="417401"/>
    <lineage>
        <taxon>Eukaryota</taxon>
        <taxon>Metazoa</taxon>
        <taxon>Ecdysozoa</taxon>
        <taxon>Arthropoda</taxon>
        <taxon>Hexapoda</taxon>
        <taxon>Insecta</taxon>
        <taxon>Pterygota</taxon>
        <taxon>Neoptera</taxon>
        <taxon>Endopterygota</taxon>
        <taxon>Coleoptera</taxon>
        <taxon>Polyphaga</taxon>
        <taxon>Elateriformia</taxon>
        <taxon>Elateroidea</taxon>
        <taxon>Lampyridae</taxon>
        <taxon>Lampyrinae</taxon>
        <taxon>Pyrocoelia</taxon>
    </lineage>
</organism>
<gene>
    <name evidence="15" type="ORF">RI129_009714</name>
</gene>
<evidence type="ECO:0000256" key="5">
    <source>
        <dbReference type="ARBA" id="ARBA00022617"/>
    </source>
</evidence>
<dbReference type="GO" id="GO:0020037">
    <property type="term" value="F:heme binding"/>
    <property type="evidence" value="ECO:0007669"/>
    <property type="project" value="InterPro"/>
</dbReference>
<comment type="similarity">
    <text evidence="4 14">Belongs to the cytochrome P450 family.</text>
</comment>
<dbReference type="AlphaFoldDB" id="A0AAN7ZG35"/>
<feature type="binding site" description="axial binding residue" evidence="13">
    <location>
        <position position="445"/>
    </location>
    <ligand>
        <name>heme</name>
        <dbReference type="ChEBI" id="CHEBI:30413"/>
    </ligand>
    <ligandPart>
        <name>Fe</name>
        <dbReference type="ChEBI" id="CHEBI:18248"/>
    </ligandPart>
</feature>
<dbReference type="Pfam" id="PF00067">
    <property type="entry name" value="p450"/>
    <property type="match status" value="1"/>
</dbReference>
<keyword evidence="10 13" id="KW-0408">Iron</keyword>
<dbReference type="InterPro" id="IPR036396">
    <property type="entry name" value="Cyt_P450_sf"/>
</dbReference>
<comment type="caution">
    <text evidence="15">The sequence shown here is derived from an EMBL/GenBank/DDBJ whole genome shotgun (WGS) entry which is preliminary data.</text>
</comment>
<dbReference type="GO" id="GO:0005789">
    <property type="term" value="C:endoplasmic reticulum membrane"/>
    <property type="evidence" value="ECO:0007669"/>
    <property type="project" value="UniProtKB-SubCell"/>
</dbReference>
<dbReference type="PRINTS" id="PR00385">
    <property type="entry name" value="P450"/>
</dbReference>
<dbReference type="FunFam" id="1.10.630.10:FF:000042">
    <property type="entry name" value="Cytochrome P450"/>
    <property type="match status" value="1"/>
</dbReference>
<accession>A0AAN7ZG35</accession>
<keyword evidence="12" id="KW-0472">Membrane</keyword>
<evidence type="ECO:0000256" key="12">
    <source>
        <dbReference type="ARBA" id="ARBA00023136"/>
    </source>
</evidence>
<keyword evidence="5 13" id="KW-0349">Heme</keyword>
<dbReference type="GO" id="GO:0016705">
    <property type="term" value="F:oxidoreductase activity, acting on paired donors, with incorporation or reduction of molecular oxygen"/>
    <property type="evidence" value="ECO:0007669"/>
    <property type="project" value="InterPro"/>
</dbReference>
<dbReference type="PROSITE" id="PS00086">
    <property type="entry name" value="CYTOCHROME_P450"/>
    <property type="match status" value="1"/>
</dbReference>
<comment type="cofactor">
    <cofactor evidence="1 13">
        <name>heme</name>
        <dbReference type="ChEBI" id="CHEBI:30413"/>
    </cofactor>
</comment>
<evidence type="ECO:0000256" key="9">
    <source>
        <dbReference type="ARBA" id="ARBA00023002"/>
    </source>
</evidence>
<proteinExistence type="inferred from homology"/>
<evidence type="ECO:0000256" key="8">
    <source>
        <dbReference type="ARBA" id="ARBA00022848"/>
    </source>
</evidence>
<dbReference type="GO" id="GO:0005506">
    <property type="term" value="F:iron ion binding"/>
    <property type="evidence" value="ECO:0007669"/>
    <property type="project" value="InterPro"/>
</dbReference>
<keyword evidence="16" id="KW-1185">Reference proteome</keyword>
<keyword evidence="6 13" id="KW-0479">Metal-binding</keyword>
<evidence type="ECO:0000256" key="7">
    <source>
        <dbReference type="ARBA" id="ARBA00022824"/>
    </source>
</evidence>
<evidence type="ECO:0000256" key="6">
    <source>
        <dbReference type="ARBA" id="ARBA00022723"/>
    </source>
</evidence>
<evidence type="ECO:0000313" key="16">
    <source>
        <dbReference type="Proteomes" id="UP001329430"/>
    </source>
</evidence>